<sequence length="298" mass="31756">MLDRLPAEAPSPSTTGVPVPATVYAFANQKGGVGKTTSCLNVAAAMAELSRAVLVVDLDPQACLTFSLGYDPDTTEPSLHDTVVGRVRLAETIVQHGEVDVAPANIDLAGAEVTLLSRTGREYLLRGELTDLLDSYDAVFVDCAPSLGVLTINGLTAADEVVIPVQCETLSHRGVSQLLDTIADVRRLTNRGLEVRGLLATMFDPRTRHSREVLRDLLSRYELPLVGPPVRKSVRFAESPTSGETLVGAGADVPGVAAYRAIARQLLGLEVDEELLEAAGWTPRRQAEVLGVPEGTRV</sequence>
<reference evidence="4" key="2">
    <citation type="submission" date="2020-09" db="EMBL/GenBank/DDBJ databases">
        <authorList>
            <person name="Sun Q."/>
            <person name="Zhou Y."/>
        </authorList>
    </citation>
    <scope>NUCLEOTIDE SEQUENCE</scope>
    <source>
        <strain evidence="4">CGMCC 1.14988</strain>
    </source>
</reference>
<comment type="function">
    <text evidence="2">May play a role in septum formation.</text>
</comment>
<accession>A0A8J3AAK0</accession>
<comment type="similarity">
    <text evidence="1">Belongs to the ParA family.</text>
</comment>
<feature type="domain" description="AAA" evidence="3">
    <location>
        <begin position="23"/>
        <end position="194"/>
    </location>
</feature>
<dbReference type="InterPro" id="IPR025669">
    <property type="entry name" value="AAA_dom"/>
</dbReference>
<dbReference type="PANTHER" id="PTHR13696:SF99">
    <property type="entry name" value="COBYRINIC ACID AC-DIAMIDE SYNTHASE"/>
    <property type="match status" value="1"/>
</dbReference>
<proteinExistence type="inferred from homology"/>
<dbReference type="Gene3D" id="3.40.50.300">
    <property type="entry name" value="P-loop containing nucleotide triphosphate hydrolases"/>
    <property type="match status" value="1"/>
</dbReference>
<name>A0A8J3AAK0_9ACTN</name>
<dbReference type="SUPFAM" id="SSF52540">
    <property type="entry name" value="P-loop containing nucleoside triphosphate hydrolases"/>
    <property type="match status" value="1"/>
</dbReference>
<dbReference type="InterPro" id="IPR027417">
    <property type="entry name" value="P-loop_NTPase"/>
</dbReference>
<comment type="caution">
    <text evidence="4">The sequence shown here is derived from an EMBL/GenBank/DDBJ whole genome shotgun (WGS) entry which is preliminary data.</text>
</comment>
<dbReference type="EMBL" id="BMHA01000013">
    <property type="protein sequence ID" value="GGI08817.1"/>
    <property type="molecule type" value="Genomic_DNA"/>
</dbReference>
<evidence type="ECO:0000256" key="1">
    <source>
        <dbReference type="ARBA" id="ARBA00006976"/>
    </source>
</evidence>
<evidence type="ECO:0000256" key="2">
    <source>
        <dbReference type="ARBA" id="ARBA00059092"/>
    </source>
</evidence>
<dbReference type="Pfam" id="PF13614">
    <property type="entry name" value="AAA_31"/>
    <property type="match status" value="1"/>
</dbReference>
<gene>
    <name evidence="4" type="ORF">GCM10011354_30980</name>
</gene>
<reference evidence="4" key="1">
    <citation type="journal article" date="2014" name="Int. J. Syst. Evol. Microbiol.">
        <title>Complete genome sequence of Corynebacterium casei LMG S-19264T (=DSM 44701T), isolated from a smear-ripened cheese.</title>
        <authorList>
            <consortium name="US DOE Joint Genome Institute (JGI-PGF)"/>
            <person name="Walter F."/>
            <person name="Albersmeier A."/>
            <person name="Kalinowski J."/>
            <person name="Ruckert C."/>
        </authorList>
    </citation>
    <scope>NUCLEOTIDE SEQUENCE</scope>
    <source>
        <strain evidence="4">CGMCC 1.14988</strain>
    </source>
</reference>
<evidence type="ECO:0000259" key="3">
    <source>
        <dbReference type="Pfam" id="PF13614"/>
    </source>
</evidence>
<organism evidence="4 5">
    <name type="scientific">Egicoccus halophilus</name>
    <dbReference type="NCBI Taxonomy" id="1670830"/>
    <lineage>
        <taxon>Bacteria</taxon>
        <taxon>Bacillati</taxon>
        <taxon>Actinomycetota</taxon>
        <taxon>Nitriliruptoria</taxon>
        <taxon>Egicoccales</taxon>
        <taxon>Egicoccaceae</taxon>
        <taxon>Egicoccus</taxon>
    </lineage>
</organism>
<dbReference type="InterPro" id="IPR050678">
    <property type="entry name" value="DNA_Partitioning_ATPase"/>
</dbReference>
<evidence type="ECO:0000313" key="5">
    <source>
        <dbReference type="Proteomes" id="UP000650511"/>
    </source>
</evidence>
<keyword evidence="5" id="KW-1185">Reference proteome</keyword>
<dbReference type="CDD" id="cd02042">
    <property type="entry name" value="ParAB_family"/>
    <property type="match status" value="1"/>
</dbReference>
<dbReference type="PANTHER" id="PTHR13696">
    <property type="entry name" value="P-LOOP CONTAINING NUCLEOSIDE TRIPHOSPHATE HYDROLASE"/>
    <property type="match status" value="1"/>
</dbReference>
<protein>
    <submittedName>
        <fullName evidence="4">Cobyrinic acid a,c-diamide synthase</fullName>
    </submittedName>
</protein>
<dbReference type="AlphaFoldDB" id="A0A8J3AAK0"/>
<evidence type="ECO:0000313" key="4">
    <source>
        <dbReference type="EMBL" id="GGI08817.1"/>
    </source>
</evidence>
<dbReference type="Proteomes" id="UP000650511">
    <property type="component" value="Unassembled WGS sequence"/>
</dbReference>
<dbReference type="FunFam" id="3.40.50.300:FF:000285">
    <property type="entry name" value="Sporulation initiation inhibitor Soj"/>
    <property type="match status" value="1"/>
</dbReference>